<gene>
    <name evidence="5" type="ORF">CIPAW_14G002400</name>
</gene>
<name>A0A8T1ND60_CARIL</name>
<dbReference type="EMBL" id="CM031822">
    <property type="protein sequence ID" value="KAG6628265.1"/>
    <property type="molecule type" value="Genomic_DNA"/>
</dbReference>
<keyword evidence="6" id="KW-1185">Reference proteome</keyword>
<dbReference type="InterPro" id="IPR050425">
    <property type="entry name" value="NAD(P)_dehydrat-like"/>
</dbReference>
<dbReference type="Pfam" id="PF01370">
    <property type="entry name" value="Epimerase"/>
    <property type="match status" value="1"/>
</dbReference>
<dbReference type="PANTHER" id="PTHR10366">
    <property type="entry name" value="NAD DEPENDENT EPIMERASE/DEHYDRATASE"/>
    <property type="match status" value="1"/>
</dbReference>
<sequence>MSTGAAEKLVCVTGASGYIASWLVKHLLRRGYTVKATVRDPNDPKKTEHLLSLDGAKEKLQLFKANLMEEGSFDSVVDGCQGVFHTASPAFHSANDPQSEIIDPAVKGTLNVLRSCAKVASMKRVIVTSSMASVLYKRKPLDSDVVVDETWFSDPAICEELKLWYQLSKTLAEEAAWKFAEEGGIDLVTMHPGFVIGPLIQPTPVSSIEAFIKLMNGTQAFPSGIYRFVDVRDVVDAHIQAFEAPAASGRYCLVGDIKHHSEVFKIVHKLYPSLHLPEKWEDGKTLVPLEKISQDKAKSLGISFIPFEVSLRDTIESLKENGILTV</sequence>
<accession>A0A8T1ND60</accession>
<dbReference type="CDD" id="cd08958">
    <property type="entry name" value="FR_SDR_e"/>
    <property type="match status" value="1"/>
</dbReference>
<evidence type="ECO:0000256" key="1">
    <source>
        <dbReference type="ARBA" id="ARBA00022857"/>
    </source>
</evidence>
<protein>
    <recommendedName>
        <fullName evidence="4">NAD-dependent epimerase/dehydratase domain-containing protein</fullName>
    </recommendedName>
</protein>
<comment type="caution">
    <text evidence="5">The sequence shown here is derived from an EMBL/GenBank/DDBJ whole genome shotgun (WGS) entry which is preliminary data.</text>
</comment>
<reference evidence="5" key="1">
    <citation type="submission" date="2020-12" db="EMBL/GenBank/DDBJ databases">
        <title>WGS assembly of Carya illinoinensis cv. Pawnee.</title>
        <authorList>
            <person name="Platts A."/>
            <person name="Shu S."/>
            <person name="Wright S."/>
            <person name="Barry K."/>
            <person name="Edger P."/>
            <person name="Pires J.C."/>
            <person name="Schmutz J."/>
        </authorList>
    </citation>
    <scope>NUCLEOTIDE SEQUENCE</scope>
    <source>
        <tissue evidence="5">Leaf</tissue>
    </source>
</reference>
<evidence type="ECO:0000259" key="4">
    <source>
        <dbReference type="Pfam" id="PF01370"/>
    </source>
</evidence>
<dbReference type="AlphaFoldDB" id="A0A8T1ND60"/>
<keyword evidence="1" id="KW-0521">NADP</keyword>
<organism evidence="5 6">
    <name type="scientific">Carya illinoinensis</name>
    <name type="common">Pecan</name>
    <dbReference type="NCBI Taxonomy" id="32201"/>
    <lineage>
        <taxon>Eukaryota</taxon>
        <taxon>Viridiplantae</taxon>
        <taxon>Streptophyta</taxon>
        <taxon>Embryophyta</taxon>
        <taxon>Tracheophyta</taxon>
        <taxon>Spermatophyta</taxon>
        <taxon>Magnoliopsida</taxon>
        <taxon>eudicotyledons</taxon>
        <taxon>Gunneridae</taxon>
        <taxon>Pentapetalae</taxon>
        <taxon>rosids</taxon>
        <taxon>fabids</taxon>
        <taxon>Fagales</taxon>
        <taxon>Juglandaceae</taxon>
        <taxon>Carya</taxon>
    </lineage>
</organism>
<proteinExistence type="inferred from homology"/>
<dbReference type="InterPro" id="IPR001509">
    <property type="entry name" value="Epimerase_deHydtase"/>
</dbReference>
<evidence type="ECO:0000313" key="6">
    <source>
        <dbReference type="Proteomes" id="UP000811609"/>
    </source>
</evidence>
<keyword evidence="2" id="KW-0560">Oxidoreductase</keyword>
<feature type="domain" description="NAD-dependent epimerase/dehydratase" evidence="4">
    <location>
        <begin position="10"/>
        <end position="248"/>
    </location>
</feature>
<dbReference type="Proteomes" id="UP000811609">
    <property type="component" value="Chromosome 14"/>
</dbReference>
<dbReference type="FunFam" id="3.40.50.720:FF:000085">
    <property type="entry name" value="Dihydroflavonol reductase"/>
    <property type="match status" value="1"/>
</dbReference>
<evidence type="ECO:0000256" key="3">
    <source>
        <dbReference type="ARBA" id="ARBA00023445"/>
    </source>
</evidence>
<comment type="similarity">
    <text evidence="3">Belongs to the NAD(P)-dependent epimerase/dehydratase family. Dihydroflavonol-4-reductase subfamily.</text>
</comment>
<evidence type="ECO:0000313" key="5">
    <source>
        <dbReference type="EMBL" id="KAG6628265.1"/>
    </source>
</evidence>
<dbReference type="PANTHER" id="PTHR10366:SF849">
    <property type="entry name" value="NAD-DEPENDENT EPIMERASE_DEHYDRATASE DOMAIN-CONTAINING PROTEIN"/>
    <property type="match status" value="1"/>
</dbReference>
<dbReference type="GO" id="GO:0016616">
    <property type="term" value="F:oxidoreductase activity, acting on the CH-OH group of donors, NAD or NADP as acceptor"/>
    <property type="evidence" value="ECO:0007669"/>
    <property type="project" value="TreeGrafter"/>
</dbReference>
<evidence type="ECO:0000256" key="2">
    <source>
        <dbReference type="ARBA" id="ARBA00023002"/>
    </source>
</evidence>